<evidence type="ECO:0000256" key="3">
    <source>
        <dbReference type="ARBA" id="ARBA00020495"/>
    </source>
</evidence>
<sequence length="100" mass="11734">MVYISNGQVLDSRNQSLWRLSFITDFFWGIAEFVLFFFFQNSASARCEKKEEATEAHLIPDTMMEEGHQETIHEEWVESVIFKAPTLLQWLVDEEGKCLL</sequence>
<keyword evidence="5" id="KW-0712">Selenocysteine</keyword>
<evidence type="ECO:0000256" key="5">
    <source>
        <dbReference type="ARBA" id="ARBA00022933"/>
    </source>
</evidence>
<dbReference type="GO" id="GO:0032469">
    <property type="term" value="P:endoplasmic reticulum calcium ion homeostasis"/>
    <property type="evidence" value="ECO:0007669"/>
    <property type="project" value="TreeGrafter"/>
</dbReference>
<dbReference type="GO" id="GO:0005794">
    <property type="term" value="C:Golgi apparatus"/>
    <property type="evidence" value="ECO:0007669"/>
    <property type="project" value="TreeGrafter"/>
</dbReference>
<dbReference type="EMBL" id="JH001124">
    <property type="protein sequence ID" value="EGW08973.1"/>
    <property type="molecule type" value="Genomic_DNA"/>
</dbReference>
<reference evidence="12" key="1">
    <citation type="journal article" date="2011" name="Nat. Biotechnol.">
        <title>The genomic sequence of the Chinese hamster ovary (CHO)-K1 cell line.</title>
        <authorList>
            <person name="Xu X."/>
            <person name="Nagarajan H."/>
            <person name="Lewis N.E."/>
            <person name="Pan S."/>
            <person name="Cai Z."/>
            <person name="Liu X."/>
            <person name="Chen W."/>
            <person name="Xie M."/>
            <person name="Wang W."/>
            <person name="Hammond S."/>
            <person name="Andersen M.R."/>
            <person name="Neff N."/>
            <person name="Passarelli B."/>
            <person name="Koh W."/>
            <person name="Fan H.C."/>
            <person name="Wang J."/>
            <person name="Gui Y."/>
            <person name="Lee K.H."/>
            <person name="Betenbaugh M.J."/>
            <person name="Quake S.R."/>
            <person name="Famili I."/>
            <person name="Palsson B.O."/>
            <person name="Wang J."/>
        </authorList>
    </citation>
    <scope>NUCLEOTIDE SEQUENCE [LARGE SCALE GENOMIC DNA]</scope>
    <source>
        <strain evidence="12">CHO K1 cell line</strain>
    </source>
</reference>
<evidence type="ECO:0000256" key="9">
    <source>
        <dbReference type="ARBA" id="ARBA00046751"/>
    </source>
</evidence>
<dbReference type="PANTHER" id="PTHR16875">
    <property type="entry name" value="SELENOPROTEIN K"/>
    <property type="match status" value="1"/>
</dbReference>
<organism evidence="11 12">
    <name type="scientific">Cricetulus griseus</name>
    <name type="common">Chinese hamster</name>
    <name type="synonym">Cricetulus barabensis griseus</name>
    <dbReference type="NCBI Taxonomy" id="10029"/>
    <lineage>
        <taxon>Eukaryota</taxon>
        <taxon>Metazoa</taxon>
        <taxon>Chordata</taxon>
        <taxon>Craniata</taxon>
        <taxon>Vertebrata</taxon>
        <taxon>Euteleostomi</taxon>
        <taxon>Mammalia</taxon>
        <taxon>Eutheria</taxon>
        <taxon>Euarchontoglires</taxon>
        <taxon>Glires</taxon>
        <taxon>Rodentia</taxon>
        <taxon>Myomorpha</taxon>
        <taxon>Muroidea</taxon>
        <taxon>Cricetidae</taxon>
        <taxon>Cricetinae</taxon>
        <taxon>Cricetulus</taxon>
    </lineage>
</organism>
<dbReference type="PANTHER" id="PTHR16875:SF0">
    <property type="entry name" value="SELENOPROTEIN K"/>
    <property type="match status" value="1"/>
</dbReference>
<proteinExistence type="inferred from homology"/>
<gene>
    <name evidence="11" type="ORF">I79_017540</name>
</gene>
<dbReference type="Pfam" id="PF10961">
    <property type="entry name" value="SelK_SelG"/>
    <property type="match status" value="1"/>
</dbReference>
<comment type="function">
    <text evidence="8">Required for Ca(2+) flux in immune cells and plays a role in T-cell proliferation and in T-cell and neutrophil migration. Involved in endoplasmic reticulum-associated degradation (ERAD) of soluble glycosylated proteins. Required for palmitoylation and cell surface expression of CD36 and involved in macrophage uptake of low-density lipoprotein and in foam cell formation. Together with ZDHHC6, required for palmitoylation of ITPR1 in immune cells, leading to regulate ITPR1 stability and function. Plays a role in protection of cells from ER stress-induced apoptosis. Protects cells from oxidative stress when overexpressed in cardiomyocytes.</text>
</comment>
<name>G3I2B1_CRIGR</name>
<dbReference type="STRING" id="10029.G3I2B1"/>
<protein>
    <recommendedName>
        <fullName evidence="3">Selenoprotein K</fullName>
    </recommendedName>
</protein>
<dbReference type="GO" id="GO:0006816">
    <property type="term" value="P:calcium ion transport"/>
    <property type="evidence" value="ECO:0007669"/>
    <property type="project" value="TreeGrafter"/>
</dbReference>
<comment type="subcellular location">
    <subcellularLocation>
        <location evidence="1">Membrane</location>
        <topology evidence="1">Single-pass membrane protein</topology>
    </subcellularLocation>
</comment>
<keyword evidence="6 10" id="KW-1133">Transmembrane helix</keyword>
<evidence type="ECO:0000256" key="6">
    <source>
        <dbReference type="ARBA" id="ARBA00022989"/>
    </source>
</evidence>
<accession>G3I2B1</accession>
<evidence type="ECO:0000256" key="1">
    <source>
        <dbReference type="ARBA" id="ARBA00004167"/>
    </source>
</evidence>
<evidence type="ECO:0000313" key="12">
    <source>
        <dbReference type="Proteomes" id="UP000001075"/>
    </source>
</evidence>
<keyword evidence="4 10" id="KW-0812">Transmembrane</keyword>
<feature type="transmembrane region" description="Helical" evidence="10">
    <location>
        <begin position="20"/>
        <end position="39"/>
    </location>
</feature>
<comment type="similarity">
    <text evidence="2">Belongs to the selenoprotein K family.</text>
</comment>
<evidence type="ECO:0000256" key="10">
    <source>
        <dbReference type="SAM" id="Phobius"/>
    </source>
</evidence>
<keyword evidence="7 10" id="KW-0472">Membrane</keyword>
<evidence type="ECO:0000256" key="4">
    <source>
        <dbReference type="ARBA" id="ARBA00022692"/>
    </source>
</evidence>
<dbReference type="InterPro" id="IPR024491">
    <property type="entry name" value="Se_SelK/SelG"/>
</dbReference>
<dbReference type="Proteomes" id="UP000001075">
    <property type="component" value="Unassembled WGS sequence"/>
</dbReference>
<comment type="subunit">
    <text evidence="9">Interacts with DERL1, DERL2, DERL3 and SELENOS. The SELENOK-SELENOS complex interacts with VCP. Interacts with ZDHHC6.</text>
</comment>
<evidence type="ECO:0000256" key="8">
    <source>
        <dbReference type="ARBA" id="ARBA00045265"/>
    </source>
</evidence>
<evidence type="ECO:0000256" key="7">
    <source>
        <dbReference type="ARBA" id="ARBA00023136"/>
    </source>
</evidence>
<evidence type="ECO:0000313" key="11">
    <source>
        <dbReference type="EMBL" id="EGW08973.1"/>
    </source>
</evidence>
<evidence type="ECO:0000256" key="2">
    <source>
        <dbReference type="ARBA" id="ARBA00008504"/>
    </source>
</evidence>
<dbReference type="GO" id="GO:0005789">
    <property type="term" value="C:endoplasmic reticulum membrane"/>
    <property type="evidence" value="ECO:0007669"/>
    <property type="project" value="TreeGrafter"/>
</dbReference>
<dbReference type="AlphaFoldDB" id="G3I2B1"/>
<dbReference type="InParanoid" id="G3I2B1"/>